<reference evidence="1 2" key="1">
    <citation type="submission" date="2019-06" db="EMBL/GenBank/DDBJ databases">
        <title>Pac Bio to generate improved reference genome sequences for organisms with transposon mutant libraries (support for FEBA project).</title>
        <authorList>
            <person name="Blow M."/>
        </authorList>
    </citation>
    <scope>NUCLEOTIDE SEQUENCE [LARGE SCALE GENOMIC DNA]</scope>
    <source>
        <strain evidence="1 2">USDA 1844</strain>
    </source>
</reference>
<proteinExistence type="predicted"/>
<evidence type="ECO:0000313" key="1">
    <source>
        <dbReference type="EMBL" id="TVZ74961.1"/>
    </source>
</evidence>
<dbReference type="Gene3D" id="3.90.470.20">
    <property type="entry name" value="4'-phosphopantetheinyl transferase domain"/>
    <property type="match status" value="1"/>
</dbReference>
<organism evidence="1 2">
    <name type="scientific">Rhizobium mongolense USDA 1844</name>
    <dbReference type="NCBI Taxonomy" id="1079460"/>
    <lineage>
        <taxon>Bacteria</taxon>
        <taxon>Pseudomonadati</taxon>
        <taxon>Pseudomonadota</taxon>
        <taxon>Alphaproteobacteria</taxon>
        <taxon>Hyphomicrobiales</taxon>
        <taxon>Rhizobiaceae</taxon>
        <taxon>Rhizobium/Agrobacterium group</taxon>
        <taxon>Rhizobium</taxon>
    </lineage>
</organism>
<keyword evidence="1" id="KW-0808">Transferase</keyword>
<accession>A0A559TK22</accession>
<evidence type="ECO:0000313" key="2">
    <source>
        <dbReference type="Proteomes" id="UP000319824"/>
    </source>
</evidence>
<dbReference type="AlphaFoldDB" id="A0A559TK22"/>
<dbReference type="EMBL" id="VISO01000001">
    <property type="protein sequence ID" value="TVZ74961.1"/>
    <property type="molecule type" value="Genomic_DNA"/>
</dbReference>
<dbReference type="InterPro" id="IPR037143">
    <property type="entry name" value="4-PPantetheinyl_Trfase_dom_sf"/>
</dbReference>
<gene>
    <name evidence="1" type="ORF">BCL32_0304</name>
</gene>
<sequence>MRLSDSNPVSLPAFNFVLPTLVRMNGVVVTLQEWSPKGPLLSSHLGSTDKGRLAKLKTSFAQAEFIAGRTALYHAALALGVDVSKCNVECKPWSGKPYLDARQEYCNFSIAHTPGLACCVASSEYQVGCDCERWNRSLNMDSLSFLFGKKFRNQRECLVEWTKLEALLKLRGLRLADVVGGEGRLTSSASDWLGEHRYSTVAFDLNATFVVSYCAARSDPRQICGSL</sequence>
<protein>
    <submittedName>
        <fullName evidence="1">Phosphopantetheinyl transferase</fullName>
    </submittedName>
</protein>
<comment type="caution">
    <text evidence="1">The sequence shown here is derived from an EMBL/GenBank/DDBJ whole genome shotgun (WGS) entry which is preliminary data.</text>
</comment>
<dbReference type="SUPFAM" id="SSF56214">
    <property type="entry name" value="4'-phosphopantetheinyl transferase"/>
    <property type="match status" value="1"/>
</dbReference>
<dbReference type="GO" id="GO:0000287">
    <property type="term" value="F:magnesium ion binding"/>
    <property type="evidence" value="ECO:0007669"/>
    <property type="project" value="InterPro"/>
</dbReference>
<name>A0A559TK22_9HYPH</name>
<dbReference type="Proteomes" id="UP000319824">
    <property type="component" value="Unassembled WGS sequence"/>
</dbReference>
<dbReference type="GO" id="GO:0008897">
    <property type="term" value="F:holo-[acyl-carrier-protein] synthase activity"/>
    <property type="evidence" value="ECO:0007669"/>
    <property type="project" value="InterPro"/>
</dbReference>